<feature type="domain" description="HD-GYP" evidence="1">
    <location>
        <begin position="97"/>
        <end position="293"/>
    </location>
</feature>
<keyword evidence="3" id="KW-1185">Reference proteome</keyword>
<name>A0ABU5J195_9BACI</name>
<dbReference type="EC" id="3.1.4.-" evidence="2"/>
<dbReference type="Pfam" id="PF13487">
    <property type="entry name" value="HD_5"/>
    <property type="match status" value="1"/>
</dbReference>
<dbReference type="PANTHER" id="PTHR43155">
    <property type="entry name" value="CYCLIC DI-GMP PHOSPHODIESTERASE PA4108-RELATED"/>
    <property type="match status" value="1"/>
</dbReference>
<dbReference type="PANTHER" id="PTHR43155:SF2">
    <property type="entry name" value="CYCLIC DI-GMP PHOSPHODIESTERASE PA4108"/>
    <property type="match status" value="1"/>
</dbReference>
<dbReference type="Gene3D" id="1.10.3210.10">
    <property type="entry name" value="Hypothetical protein af1432"/>
    <property type="match status" value="1"/>
</dbReference>
<gene>
    <name evidence="2" type="ORF">SM124_15760</name>
</gene>
<evidence type="ECO:0000313" key="3">
    <source>
        <dbReference type="Proteomes" id="UP001290455"/>
    </source>
</evidence>
<protein>
    <submittedName>
        <fullName evidence="2">HD-GYP domain-containing protein</fullName>
        <ecNumber evidence="2">3.1.4.-</ecNumber>
    </submittedName>
</protein>
<comment type="caution">
    <text evidence="2">The sequence shown here is derived from an EMBL/GenBank/DDBJ whole genome shotgun (WGS) entry which is preliminary data.</text>
</comment>
<sequence length="338" mass="38826">MEICGDEVTKGNLPLEWNNNRPLTLPEIDHILHSMKINQVEYNFDHKTNVNSKVEIKKISREIDLASKQMEDIFKHIGRGGDVPLSEIKKDILPTIKQAAEIPHLYHLFYELNSKDEYTYRHMICVGIIATMIGRWINLPKEELEHLTLGATLHDVGKTKISNDILNKPGKLTKEEYETMKLHTMYGYELLKGIKGLDERVAIVALQHHEREDGGGYPFRLVNRQIDIHSKIVAIADVFHAMSSARVYHKAAPLHVVIKQMQEDAFGKLDPNILLVFLYKMMNSLTGKQVQLTNGAEGTIIMIHPYDPLRSLVRVEDTLIDLRYNKHLQIEKVLEDNQ</sequence>
<dbReference type="PROSITE" id="PS51832">
    <property type="entry name" value="HD_GYP"/>
    <property type="match status" value="1"/>
</dbReference>
<proteinExistence type="predicted"/>
<accession>A0ABU5J195</accession>
<dbReference type="Proteomes" id="UP001290455">
    <property type="component" value="Unassembled WGS sequence"/>
</dbReference>
<dbReference type="InterPro" id="IPR003607">
    <property type="entry name" value="HD/PDEase_dom"/>
</dbReference>
<keyword evidence="2" id="KW-0378">Hydrolase</keyword>
<dbReference type="GO" id="GO:0016787">
    <property type="term" value="F:hydrolase activity"/>
    <property type="evidence" value="ECO:0007669"/>
    <property type="project" value="UniProtKB-KW"/>
</dbReference>
<dbReference type="CDD" id="cd00077">
    <property type="entry name" value="HDc"/>
    <property type="match status" value="1"/>
</dbReference>
<dbReference type="SMART" id="SM00471">
    <property type="entry name" value="HDc"/>
    <property type="match status" value="1"/>
</dbReference>
<evidence type="ECO:0000259" key="1">
    <source>
        <dbReference type="PROSITE" id="PS51832"/>
    </source>
</evidence>
<organism evidence="2 3">
    <name type="scientific">Robertmurraya mangrovi</name>
    <dbReference type="NCBI Taxonomy" id="3098077"/>
    <lineage>
        <taxon>Bacteria</taxon>
        <taxon>Bacillati</taxon>
        <taxon>Bacillota</taxon>
        <taxon>Bacilli</taxon>
        <taxon>Bacillales</taxon>
        <taxon>Bacillaceae</taxon>
        <taxon>Robertmurraya</taxon>
    </lineage>
</organism>
<reference evidence="2 3" key="1">
    <citation type="submission" date="2023-11" db="EMBL/GenBank/DDBJ databases">
        <title>Bacillus jintuensis, isolated from a mudflat on the Beibu Gulf coast.</title>
        <authorList>
            <person name="Li M."/>
        </authorList>
    </citation>
    <scope>NUCLEOTIDE SEQUENCE [LARGE SCALE GENOMIC DNA]</scope>
    <source>
        <strain evidence="2 3">31A1R</strain>
    </source>
</reference>
<evidence type="ECO:0000313" key="2">
    <source>
        <dbReference type="EMBL" id="MDZ5473174.1"/>
    </source>
</evidence>
<dbReference type="EMBL" id="JAXOFX010000011">
    <property type="protein sequence ID" value="MDZ5473174.1"/>
    <property type="molecule type" value="Genomic_DNA"/>
</dbReference>
<dbReference type="InterPro" id="IPR037522">
    <property type="entry name" value="HD_GYP_dom"/>
</dbReference>
<dbReference type="SUPFAM" id="SSF109604">
    <property type="entry name" value="HD-domain/PDEase-like"/>
    <property type="match status" value="1"/>
</dbReference>